<dbReference type="InterPro" id="IPR005074">
    <property type="entry name" value="Peptidase_C39"/>
</dbReference>
<keyword evidence="3" id="KW-1185">Reference proteome</keyword>
<protein>
    <submittedName>
        <fullName evidence="2">C39 family peptidase</fullName>
    </submittedName>
</protein>
<dbReference type="RefSeq" id="WP_273596146.1">
    <property type="nucleotide sequence ID" value="NZ_JAQQXS010000005.1"/>
</dbReference>
<evidence type="ECO:0000313" key="3">
    <source>
        <dbReference type="Proteomes" id="UP001219862"/>
    </source>
</evidence>
<sequence length="254" mass="27929">MLMILLGTLAMLIGGSTLETLKPAKDRPEHQFELPMAQVGGGVVPAAVQIEPLSELKFRNIVHQAYDYSCGSAALVTVINNYLGIPVTEQQAMEGMLAFGERDKIIERRGFSLLDMKRYVNTLGSDSAGFKAEIKDLAELKEPGIVPIDYAGFKHFVVFRGLRAGKVYLADPSVGHIVFSVADFEELWDRHTLFLLYPSKTQGKAVNLLALNDQELGVIDSDQLRAQANLPPLDTTEALRAAVQANLGIYTLRR</sequence>
<name>A0ABT5KTD0_9BURK</name>
<proteinExistence type="predicted"/>
<dbReference type="Pfam" id="PF03412">
    <property type="entry name" value="Peptidase_C39"/>
    <property type="match status" value="1"/>
</dbReference>
<evidence type="ECO:0000259" key="1">
    <source>
        <dbReference type="PROSITE" id="PS50990"/>
    </source>
</evidence>
<dbReference type="EMBL" id="JAQQXS010000005">
    <property type="protein sequence ID" value="MDC8785032.1"/>
    <property type="molecule type" value="Genomic_DNA"/>
</dbReference>
<comment type="caution">
    <text evidence="2">The sequence shown here is derived from an EMBL/GenBank/DDBJ whole genome shotgun (WGS) entry which is preliminary data.</text>
</comment>
<dbReference type="CDD" id="cd02423">
    <property type="entry name" value="Peptidase_C39G"/>
    <property type="match status" value="1"/>
</dbReference>
<evidence type="ECO:0000313" key="2">
    <source>
        <dbReference type="EMBL" id="MDC8785032.1"/>
    </source>
</evidence>
<organism evidence="2 3">
    <name type="scientific">Roseateles koreensis</name>
    <dbReference type="NCBI Taxonomy" id="2987526"/>
    <lineage>
        <taxon>Bacteria</taxon>
        <taxon>Pseudomonadati</taxon>
        <taxon>Pseudomonadota</taxon>
        <taxon>Betaproteobacteria</taxon>
        <taxon>Burkholderiales</taxon>
        <taxon>Sphaerotilaceae</taxon>
        <taxon>Roseateles</taxon>
    </lineage>
</organism>
<reference evidence="2 3" key="1">
    <citation type="submission" date="2022-10" db="EMBL/GenBank/DDBJ databases">
        <title>paucibacter sp. hw8 Genome sequencing.</title>
        <authorList>
            <person name="Park S."/>
        </authorList>
    </citation>
    <scope>NUCLEOTIDE SEQUENCE [LARGE SCALE GENOMIC DNA]</scope>
    <source>
        <strain evidence="3">hw8</strain>
    </source>
</reference>
<dbReference type="PROSITE" id="PS50990">
    <property type="entry name" value="PEPTIDASE_C39"/>
    <property type="match status" value="1"/>
</dbReference>
<dbReference type="Gene3D" id="3.90.70.10">
    <property type="entry name" value="Cysteine proteinases"/>
    <property type="match status" value="1"/>
</dbReference>
<gene>
    <name evidence="2" type="ORF">PRZ01_07490</name>
</gene>
<accession>A0ABT5KTD0</accession>
<dbReference type="Proteomes" id="UP001219862">
    <property type="component" value="Unassembled WGS sequence"/>
</dbReference>
<feature type="domain" description="Peptidase C39" evidence="1">
    <location>
        <begin position="64"/>
        <end position="195"/>
    </location>
</feature>